<dbReference type="AlphaFoldDB" id="A0A8A1M142"/>
<sequence length="51" mass="6394">MEEARRGNKGGGRERGRMYILYIYIYLKNIDRYVWKERYIISINERRHDNQ</sequence>
<reference evidence="1" key="1">
    <citation type="submission" date="2021-01" db="EMBL/GenBank/DDBJ databases">
        <title>Chromosome-level genome assembly of a human fungal pathogen reveals clustering of transcriptionally co-regulated genes.</title>
        <authorList>
            <person name="Voorhies M."/>
            <person name="Cohen S."/>
            <person name="Shea T.P."/>
            <person name="Petrus S."/>
            <person name="Munoz J.F."/>
            <person name="Poplawski S."/>
            <person name="Goldman W.E."/>
            <person name="Michael T."/>
            <person name="Cuomo C.A."/>
            <person name="Sil A."/>
            <person name="Beyhan S."/>
        </authorList>
    </citation>
    <scope>NUCLEOTIDE SEQUENCE</scope>
    <source>
        <strain evidence="1">H88</strain>
    </source>
</reference>
<dbReference type="EMBL" id="CP069107">
    <property type="protein sequence ID" value="QSS57907.1"/>
    <property type="molecule type" value="Genomic_DNA"/>
</dbReference>
<dbReference type="Proteomes" id="UP000663419">
    <property type="component" value="Chromosome 6"/>
</dbReference>
<protein>
    <submittedName>
        <fullName evidence="1">Uncharacterized protein</fullName>
    </submittedName>
</protein>
<evidence type="ECO:0000313" key="1">
    <source>
        <dbReference type="EMBL" id="QSS57907.1"/>
    </source>
</evidence>
<gene>
    <name evidence="1" type="ORF">I7I53_12237</name>
</gene>
<name>A0A8A1M142_AJEC8</name>
<proteinExistence type="predicted"/>
<dbReference type="VEuPathDB" id="FungiDB:I7I53_12237"/>
<organism evidence="1 2">
    <name type="scientific">Ajellomyces capsulatus (strain H88)</name>
    <name type="common">Darling's disease fungus</name>
    <name type="synonym">Histoplasma capsulatum</name>
    <dbReference type="NCBI Taxonomy" id="544711"/>
    <lineage>
        <taxon>Eukaryota</taxon>
        <taxon>Fungi</taxon>
        <taxon>Dikarya</taxon>
        <taxon>Ascomycota</taxon>
        <taxon>Pezizomycotina</taxon>
        <taxon>Eurotiomycetes</taxon>
        <taxon>Eurotiomycetidae</taxon>
        <taxon>Onygenales</taxon>
        <taxon>Ajellomycetaceae</taxon>
        <taxon>Histoplasma</taxon>
    </lineage>
</organism>
<evidence type="ECO:0000313" key="2">
    <source>
        <dbReference type="Proteomes" id="UP000663419"/>
    </source>
</evidence>
<accession>A0A8A1M142</accession>